<comment type="caution">
    <text evidence="1">The sequence shown here is derived from an EMBL/GenBank/DDBJ whole genome shotgun (WGS) entry which is preliminary data.</text>
</comment>
<dbReference type="EMBL" id="LGUA01000234">
    <property type="protein sequence ID" value="OAX82956.1"/>
    <property type="molecule type" value="Genomic_DNA"/>
</dbReference>
<keyword evidence="2" id="KW-1185">Reference proteome</keyword>
<evidence type="ECO:0000313" key="2">
    <source>
        <dbReference type="Proteomes" id="UP000091918"/>
    </source>
</evidence>
<dbReference type="AlphaFoldDB" id="A0A1B7P1Q4"/>
<gene>
    <name evidence="1" type="ORF">ACJ72_02689</name>
</gene>
<proteinExistence type="predicted"/>
<evidence type="ECO:0000313" key="1">
    <source>
        <dbReference type="EMBL" id="OAX82956.1"/>
    </source>
</evidence>
<name>A0A1B7P1Q4_9EURO</name>
<organism evidence="1 2">
    <name type="scientific">Emergomyces africanus</name>
    <dbReference type="NCBI Taxonomy" id="1955775"/>
    <lineage>
        <taxon>Eukaryota</taxon>
        <taxon>Fungi</taxon>
        <taxon>Dikarya</taxon>
        <taxon>Ascomycota</taxon>
        <taxon>Pezizomycotina</taxon>
        <taxon>Eurotiomycetes</taxon>
        <taxon>Eurotiomycetidae</taxon>
        <taxon>Onygenales</taxon>
        <taxon>Ajellomycetaceae</taxon>
        <taxon>Emergomyces</taxon>
    </lineage>
</organism>
<dbReference type="OrthoDB" id="3853857at2759"/>
<protein>
    <submittedName>
        <fullName evidence="1">Uncharacterized protein</fullName>
    </submittedName>
</protein>
<reference evidence="1 2" key="1">
    <citation type="submission" date="2015-07" db="EMBL/GenBank/DDBJ databases">
        <title>Emmonsia species relationships and genome sequence.</title>
        <authorList>
            <person name="Cuomo C.A."/>
            <person name="Schwartz I.S."/>
            <person name="Kenyon C."/>
            <person name="de Hoog G.S."/>
            <person name="Govender N.P."/>
            <person name="Botha A."/>
            <person name="Moreno L."/>
            <person name="de Vries M."/>
            <person name="Munoz J.F."/>
            <person name="Stielow J.B."/>
        </authorList>
    </citation>
    <scope>NUCLEOTIDE SEQUENCE [LARGE SCALE GENOMIC DNA]</scope>
    <source>
        <strain evidence="1 2">CBS 136260</strain>
    </source>
</reference>
<dbReference type="Proteomes" id="UP000091918">
    <property type="component" value="Unassembled WGS sequence"/>
</dbReference>
<accession>A0A1B7P1Q4</accession>
<sequence length="118" mass="13204">MEVMQLAYDGGRHVVERGDVVGYEEVQAVRVDFCEGEKEERWRRICIDGMIVVVEDGGWVEVKKGGREVVRLVVPGEGGREIFASIQLFDICPASNLETVRVLTSGVLSTMVHRRIAE</sequence>